<evidence type="ECO:0000313" key="2">
    <source>
        <dbReference type="Proteomes" id="UP000271889"/>
    </source>
</evidence>
<dbReference type="Proteomes" id="UP000271889">
    <property type="component" value="Unassembled WGS sequence"/>
</dbReference>
<sequence length="67" mass="7710">MRASFIREMEKNVLNNMNYDCSLEELALECFKEQSCPALDGVVHVNYNEYKLMKLKGSCSVVLYALL</sequence>
<dbReference type="EMBL" id="UYRV01109167">
    <property type="protein sequence ID" value="VDN24979.1"/>
    <property type="molecule type" value="Genomic_DNA"/>
</dbReference>
<protein>
    <submittedName>
        <fullName evidence="1">Uncharacterized protein</fullName>
    </submittedName>
</protein>
<proteinExistence type="predicted"/>
<accession>A0A3P7Q2A7</accession>
<keyword evidence="2" id="KW-1185">Reference proteome</keyword>
<gene>
    <name evidence="1" type="ORF">CGOC_LOCUS9966</name>
</gene>
<dbReference type="AlphaFoldDB" id="A0A3P7Q2A7"/>
<reference evidence="1 2" key="1">
    <citation type="submission" date="2018-11" db="EMBL/GenBank/DDBJ databases">
        <authorList>
            <consortium name="Pathogen Informatics"/>
        </authorList>
    </citation>
    <scope>NUCLEOTIDE SEQUENCE [LARGE SCALE GENOMIC DNA]</scope>
</reference>
<name>A0A3P7Q2A7_CYLGO</name>
<evidence type="ECO:0000313" key="1">
    <source>
        <dbReference type="EMBL" id="VDN24979.1"/>
    </source>
</evidence>
<organism evidence="1 2">
    <name type="scientific">Cylicostephanus goldi</name>
    <name type="common">Nematode worm</name>
    <dbReference type="NCBI Taxonomy" id="71465"/>
    <lineage>
        <taxon>Eukaryota</taxon>
        <taxon>Metazoa</taxon>
        <taxon>Ecdysozoa</taxon>
        <taxon>Nematoda</taxon>
        <taxon>Chromadorea</taxon>
        <taxon>Rhabditida</taxon>
        <taxon>Rhabditina</taxon>
        <taxon>Rhabditomorpha</taxon>
        <taxon>Strongyloidea</taxon>
        <taxon>Strongylidae</taxon>
        <taxon>Cylicostephanus</taxon>
    </lineage>
</organism>